<reference evidence="3" key="1">
    <citation type="submission" date="2022-06" db="EMBL/GenBank/DDBJ databases">
        <title>Aeoliella straminimaris, a novel planctomycete from sediments.</title>
        <authorList>
            <person name="Vitorino I.R."/>
            <person name="Lage O.M."/>
        </authorList>
    </citation>
    <scope>NUCLEOTIDE SEQUENCE</scope>
    <source>
        <strain evidence="3">ICT_H6.2</strain>
    </source>
</reference>
<comment type="similarity">
    <text evidence="1">Belongs to the bacterial reverse transcriptase family.</text>
</comment>
<dbReference type="EC" id="2.7.7.49" evidence="3"/>
<accession>A0A9X2FAL5</accession>
<sequence length="403" mass="46730">MDKVYKRKNLELAWHRVKRNKGAGGVDGVTLAEFEEHLDVHLDRLHEELKTDTYQPMAVRQKLIPKAGQPGKYRPLGIPAIYDRVCQQALQNRLEPIFEAVFDEASFGYRPGRSTKDALRKIWNEIEAGYEWIVDADLSNFFGTVDHDKLVALVAKRVSDGRVLRLIRSMLKADCLVDGKRLPTEQGTPQGGVVSPILSNVLLTPFDREMRHRGYRVTRYADDWVVTCRSRCEAEQVLREATKILTSLGVELNRDKTRIVHVSHGFEFLGYKIKRGTRPLRLSPRKIRSGARQSALYAIPRQKSVEHFKDQIRKRTRRKAPVSTQQLIAEINPVIRGWGLHYSKSHVRKLFNHLDRWIVQRLWSHRHRRWRCMGWKTLPRSKLYGEYGLVNLVSLIPSLASRH</sequence>
<dbReference type="EMBL" id="JAMXLR010000009">
    <property type="protein sequence ID" value="MCO6042769.1"/>
    <property type="molecule type" value="Genomic_DNA"/>
</dbReference>
<organism evidence="3 4">
    <name type="scientific">Aeoliella straminimaris</name>
    <dbReference type="NCBI Taxonomy" id="2954799"/>
    <lineage>
        <taxon>Bacteria</taxon>
        <taxon>Pseudomonadati</taxon>
        <taxon>Planctomycetota</taxon>
        <taxon>Planctomycetia</taxon>
        <taxon>Pirellulales</taxon>
        <taxon>Lacipirellulaceae</taxon>
        <taxon>Aeoliella</taxon>
    </lineage>
</organism>
<evidence type="ECO:0000313" key="4">
    <source>
        <dbReference type="Proteomes" id="UP001155241"/>
    </source>
</evidence>
<dbReference type="InterPro" id="IPR000477">
    <property type="entry name" value="RT_dom"/>
</dbReference>
<dbReference type="InterPro" id="IPR013597">
    <property type="entry name" value="Mat_intron_G2"/>
</dbReference>
<comment type="caution">
    <text evidence="3">The sequence shown here is derived from an EMBL/GenBank/DDBJ whole genome shotgun (WGS) entry which is preliminary data.</text>
</comment>
<dbReference type="Pfam" id="PF00078">
    <property type="entry name" value="RVT_1"/>
    <property type="match status" value="1"/>
</dbReference>
<dbReference type="CDD" id="cd01651">
    <property type="entry name" value="RT_G2_intron"/>
    <property type="match status" value="1"/>
</dbReference>
<dbReference type="InterPro" id="IPR043128">
    <property type="entry name" value="Rev_trsase/Diguanyl_cyclase"/>
</dbReference>
<evidence type="ECO:0000313" key="3">
    <source>
        <dbReference type="EMBL" id="MCO6042769.1"/>
    </source>
</evidence>
<keyword evidence="3" id="KW-0808">Transferase</keyword>
<dbReference type="SUPFAM" id="SSF56672">
    <property type="entry name" value="DNA/RNA polymerases"/>
    <property type="match status" value="1"/>
</dbReference>
<dbReference type="PROSITE" id="PS50878">
    <property type="entry name" value="RT_POL"/>
    <property type="match status" value="1"/>
</dbReference>
<dbReference type="InterPro" id="IPR043502">
    <property type="entry name" value="DNA/RNA_pol_sf"/>
</dbReference>
<proteinExistence type="inferred from homology"/>
<protein>
    <submittedName>
        <fullName evidence="3">Group II intron reverse transcriptase/maturase</fullName>
        <ecNumber evidence="3">2.7.7.49</ecNumber>
    </submittedName>
</protein>
<evidence type="ECO:0000259" key="2">
    <source>
        <dbReference type="PROSITE" id="PS50878"/>
    </source>
</evidence>
<gene>
    <name evidence="3" type="primary">ltrA</name>
    <name evidence="3" type="ORF">NG895_02505</name>
</gene>
<dbReference type="InterPro" id="IPR030931">
    <property type="entry name" value="Group_II_RT_mat"/>
</dbReference>
<dbReference type="PANTHER" id="PTHR34047">
    <property type="entry name" value="NUCLEAR INTRON MATURASE 1, MITOCHONDRIAL-RELATED"/>
    <property type="match status" value="1"/>
</dbReference>
<keyword evidence="3" id="KW-0695">RNA-directed DNA polymerase</keyword>
<dbReference type="RefSeq" id="WP_252850869.1">
    <property type="nucleotide sequence ID" value="NZ_JAMXLR010000009.1"/>
</dbReference>
<dbReference type="NCBIfam" id="TIGR04416">
    <property type="entry name" value="group_II_RT_mat"/>
    <property type="match status" value="1"/>
</dbReference>
<dbReference type="PANTHER" id="PTHR34047:SF8">
    <property type="entry name" value="PROTEIN YKFC"/>
    <property type="match status" value="1"/>
</dbReference>
<dbReference type="GO" id="GO:0003964">
    <property type="term" value="F:RNA-directed DNA polymerase activity"/>
    <property type="evidence" value="ECO:0007669"/>
    <property type="project" value="UniProtKB-KW"/>
</dbReference>
<keyword evidence="3" id="KW-0548">Nucleotidyltransferase</keyword>
<dbReference type="AlphaFoldDB" id="A0A9X2FAL5"/>
<keyword evidence="4" id="KW-1185">Reference proteome</keyword>
<name>A0A9X2FAL5_9BACT</name>
<feature type="domain" description="Reverse transcriptase" evidence="2">
    <location>
        <begin position="45"/>
        <end position="273"/>
    </location>
</feature>
<evidence type="ECO:0000256" key="1">
    <source>
        <dbReference type="ARBA" id="ARBA00034120"/>
    </source>
</evidence>
<dbReference type="Proteomes" id="UP001155241">
    <property type="component" value="Unassembled WGS sequence"/>
</dbReference>
<dbReference type="InterPro" id="IPR051083">
    <property type="entry name" value="GrpII_Intron_Splice-Mob/Def"/>
</dbReference>
<dbReference type="Pfam" id="PF08388">
    <property type="entry name" value="GIIM"/>
    <property type="match status" value="1"/>
</dbReference>
<dbReference type="Gene3D" id="3.30.70.270">
    <property type="match status" value="1"/>
</dbReference>